<dbReference type="InterPro" id="IPR001036">
    <property type="entry name" value="Acrflvin-R"/>
</dbReference>
<protein>
    <submittedName>
        <fullName evidence="2">Hydrophobic/amphiphilic exporter-1, HAE1 family</fullName>
    </submittedName>
</protein>
<reference evidence="2 3" key="1">
    <citation type="submission" date="2016-11" db="EMBL/GenBank/DDBJ databases">
        <authorList>
            <person name="Jaros S."/>
            <person name="Januszkiewicz K."/>
            <person name="Wedrychowicz H."/>
        </authorList>
    </citation>
    <scope>NUCLEOTIDE SEQUENCE [LARGE SCALE GENOMIC DNA]</scope>
    <source>
        <strain evidence="2 3">DSM 17477</strain>
    </source>
</reference>
<dbReference type="Proteomes" id="UP000184052">
    <property type="component" value="Unassembled WGS sequence"/>
</dbReference>
<dbReference type="PANTHER" id="PTHR32063">
    <property type="match status" value="1"/>
</dbReference>
<evidence type="ECO:0000256" key="1">
    <source>
        <dbReference type="SAM" id="Phobius"/>
    </source>
</evidence>
<dbReference type="SUPFAM" id="SSF82714">
    <property type="entry name" value="Multidrug efflux transporter AcrB TolC docking domain, DN and DC subdomains"/>
    <property type="match status" value="2"/>
</dbReference>
<feature type="transmembrane region" description="Helical" evidence="1">
    <location>
        <begin position="356"/>
        <end position="375"/>
    </location>
</feature>
<feature type="transmembrane region" description="Helical" evidence="1">
    <location>
        <begin position="330"/>
        <end position="349"/>
    </location>
</feature>
<keyword evidence="1" id="KW-0812">Transmembrane</keyword>
<feature type="transmembrane region" description="Helical" evidence="1">
    <location>
        <begin position="958"/>
        <end position="977"/>
    </location>
</feature>
<proteinExistence type="predicted"/>
<keyword evidence="1" id="KW-1133">Transmembrane helix</keyword>
<sequence>MFSRFAVRRPVTIVMIILIVILIGSVSLSMLPVDLLPSIEFPIAVVSTSYSGVGPEEMETLITKPLEDVLTTVENIDTIQSYSFEGASLIVLQFDFGTDMDFAALEMREKIDLVKGYLPEDSTSPTVFKFDPNAMPIMYMTIESKGDIYTTQNIAEDIVKTRLERLEGVASVDVLGGYEREVEIELIEDRVEGYGLTSDYIAGILAGDNLNLPGGEVFKGSKALTVRTLGEYESVNEIRNANIPLMTGGIVKLKDLGTVDLVNTDRSTIAKYNGMDTLEISIMKQSGVNTVNVSRLINSEIEKLEKEYPNIDIKTVFDQADFINQAIMRMVQSGLTGGTLAILILLLFLRNIRSTIIISLTIPISIIATFILMYFSDVTMNMMTLGGLALGIGMLVDNSIVVLENIFRHRTEGMKIKEASVTGANEVATAVTASTLTTIAVFLPIVFVEGITSTIFKELAMTITFALISSLGVALTLIPMMSSQLLTIKNIKFDVHAEEEGEKLEKGFLNKIRKIYKRVLKAGLDHRIMVVVLSIVIFVVSAVSLTTVGSSFFPATDEGQINITVNLPTGAELEETGEVVTELENLLYDIPEIDYVFSRIGSGGQFGSMGGSSSDMASMMVMLVDLSERDRSSSQVADEVRKLAKDIPGAEFSISAASMMMGSGMGGGGISISIRGNDMDILEKISSDVKDMMLKVEGTREVTTSIEEGVPEVHVNIDKNRASQYGLTSYGIATGVSSTLSGKRATTFKFEGEEINVVIKGDEIYGESIHNLGLMQISTPTGGTVPLSQVADIELSRGPVSIQREDQARVVTVSCETFGRDIQSVTGDISTLIDQYDMPQGYILSFGGETEMIEDAFRDLSLVLVLAIVLVYMILAAQFESLIQPLSIMLTVPLALSGGFLGLFITRVDLSVPAVIGFIVLVGIVVNNAIVLVDYINKRRADGEERREAILNAGPIRLRPILMTAMTTVLGLFPLALGIGEGAEMSMPLAIVVIGGLLLSTILTLVYVPVIYTIIDDIAEFVKRKIHWEEAHNA</sequence>
<dbReference type="PRINTS" id="PR00702">
    <property type="entry name" value="ACRIFLAVINRP"/>
</dbReference>
<dbReference type="EMBL" id="FQZL01000005">
    <property type="protein sequence ID" value="SHI57992.1"/>
    <property type="molecule type" value="Genomic_DNA"/>
</dbReference>
<dbReference type="Pfam" id="PF00873">
    <property type="entry name" value="ACR_tran"/>
    <property type="match status" value="1"/>
</dbReference>
<evidence type="ECO:0000313" key="3">
    <source>
        <dbReference type="Proteomes" id="UP000184052"/>
    </source>
</evidence>
<dbReference type="SUPFAM" id="SSF82693">
    <property type="entry name" value="Multidrug efflux transporter AcrB pore domain, PN1, PN2, PC1 and PC2 subdomains"/>
    <property type="match status" value="3"/>
</dbReference>
<feature type="transmembrane region" description="Helical" evidence="1">
    <location>
        <begin position="459"/>
        <end position="480"/>
    </location>
</feature>
<dbReference type="STRING" id="1121476.SAMN02745751_00640"/>
<dbReference type="Gene3D" id="3.30.70.1320">
    <property type="entry name" value="Multidrug efflux transporter AcrB pore domain like"/>
    <property type="match status" value="1"/>
</dbReference>
<feature type="transmembrane region" description="Helical" evidence="1">
    <location>
        <begin position="12"/>
        <end position="33"/>
    </location>
</feature>
<feature type="transmembrane region" description="Helical" evidence="1">
    <location>
        <begin position="387"/>
        <end position="407"/>
    </location>
</feature>
<keyword evidence="3" id="KW-1185">Reference proteome</keyword>
<feature type="transmembrane region" description="Helical" evidence="1">
    <location>
        <begin position="427"/>
        <end position="447"/>
    </location>
</feature>
<feature type="transmembrane region" description="Helical" evidence="1">
    <location>
        <begin position="860"/>
        <end position="879"/>
    </location>
</feature>
<dbReference type="InterPro" id="IPR027463">
    <property type="entry name" value="AcrB_DN_DC_subdom"/>
</dbReference>
<feature type="transmembrane region" description="Helical" evidence="1">
    <location>
        <begin position="989"/>
        <end position="1015"/>
    </location>
</feature>
<dbReference type="Gene3D" id="3.30.2090.10">
    <property type="entry name" value="Multidrug efflux transporter AcrB TolC docking domain, DN and DC subdomains"/>
    <property type="match status" value="2"/>
</dbReference>
<organism evidence="2 3">
    <name type="scientific">Dethiosulfatibacter aminovorans DSM 17477</name>
    <dbReference type="NCBI Taxonomy" id="1121476"/>
    <lineage>
        <taxon>Bacteria</taxon>
        <taxon>Bacillati</taxon>
        <taxon>Bacillota</taxon>
        <taxon>Tissierellia</taxon>
        <taxon>Dethiosulfatibacter</taxon>
    </lineage>
</organism>
<dbReference type="PANTHER" id="PTHR32063:SF0">
    <property type="entry name" value="SWARMING MOTILITY PROTEIN SWRC"/>
    <property type="match status" value="1"/>
</dbReference>
<evidence type="ECO:0000313" key="2">
    <source>
        <dbReference type="EMBL" id="SHI57992.1"/>
    </source>
</evidence>
<dbReference type="Gene3D" id="3.30.70.1430">
    <property type="entry name" value="Multidrug efflux transporter AcrB pore domain"/>
    <property type="match status" value="2"/>
</dbReference>
<feature type="transmembrane region" description="Helical" evidence="1">
    <location>
        <begin position="912"/>
        <end position="937"/>
    </location>
</feature>
<dbReference type="AlphaFoldDB" id="A0A1M6CAE4"/>
<dbReference type="GO" id="GO:0005886">
    <property type="term" value="C:plasma membrane"/>
    <property type="evidence" value="ECO:0007669"/>
    <property type="project" value="TreeGrafter"/>
</dbReference>
<dbReference type="SUPFAM" id="SSF82866">
    <property type="entry name" value="Multidrug efflux transporter AcrB transmembrane domain"/>
    <property type="match status" value="2"/>
</dbReference>
<keyword evidence="1" id="KW-0472">Membrane</keyword>
<feature type="transmembrane region" description="Helical" evidence="1">
    <location>
        <begin position="528"/>
        <end position="553"/>
    </location>
</feature>
<accession>A0A1M6CAE4</accession>
<dbReference type="Gene3D" id="1.20.1640.10">
    <property type="entry name" value="Multidrug efflux transporter AcrB transmembrane domain"/>
    <property type="match status" value="2"/>
</dbReference>
<dbReference type="GO" id="GO:0042910">
    <property type="term" value="F:xenobiotic transmembrane transporter activity"/>
    <property type="evidence" value="ECO:0007669"/>
    <property type="project" value="TreeGrafter"/>
</dbReference>
<dbReference type="OrthoDB" id="9757876at2"/>
<gene>
    <name evidence="2" type="ORF">SAMN02745751_00640</name>
</gene>
<dbReference type="RefSeq" id="WP_073047001.1">
    <property type="nucleotide sequence ID" value="NZ_FQZL01000005.1"/>
</dbReference>
<name>A0A1M6CAE4_9FIRM</name>
<dbReference type="Gene3D" id="3.30.70.1440">
    <property type="entry name" value="Multidrug efflux transporter AcrB pore domain"/>
    <property type="match status" value="1"/>
</dbReference>
<feature type="transmembrane region" description="Helical" evidence="1">
    <location>
        <begin position="886"/>
        <end position="906"/>
    </location>
</feature>